<dbReference type="Proteomes" id="UP000887013">
    <property type="component" value="Unassembled WGS sequence"/>
</dbReference>
<gene>
    <name evidence="2" type="ORF">NPIL_585401</name>
</gene>
<feature type="compositionally biased region" description="Low complexity" evidence="1">
    <location>
        <begin position="19"/>
        <end position="38"/>
    </location>
</feature>
<evidence type="ECO:0000313" key="3">
    <source>
        <dbReference type="Proteomes" id="UP000887013"/>
    </source>
</evidence>
<name>A0A8X6MUH1_NEPPI</name>
<dbReference type="EMBL" id="BMAW01002461">
    <property type="protein sequence ID" value="GFS78768.1"/>
    <property type="molecule type" value="Genomic_DNA"/>
</dbReference>
<protein>
    <submittedName>
        <fullName evidence="2">Uncharacterized protein</fullName>
    </submittedName>
</protein>
<feature type="region of interest" description="Disordered" evidence="1">
    <location>
        <begin position="1"/>
        <end position="49"/>
    </location>
</feature>
<evidence type="ECO:0000256" key="1">
    <source>
        <dbReference type="SAM" id="MobiDB-lite"/>
    </source>
</evidence>
<accession>A0A8X6MUH1</accession>
<dbReference type="AlphaFoldDB" id="A0A8X6MUH1"/>
<sequence length="84" mass="9502">MEMNDDLQNKMDYSDHSRSTVSSKSAKSDDTSSSCFSRGHQKVDLPAKRMNKLSEVKGQGSIILPHSAERQTVIKLKRVARFFQ</sequence>
<evidence type="ECO:0000313" key="2">
    <source>
        <dbReference type="EMBL" id="GFS78768.1"/>
    </source>
</evidence>
<feature type="compositionally biased region" description="Basic and acidic residues" evidence="1">
    <location>
        <begin position="7"/>
        <end position="18"/>
    </location>
</feature>
<keyword evidence="3" id="KW-1185">Reference proteome</keyword>
<comment type="caution">
    <text evidence="2">The sequence shown here is derived from an EMBL/GenBank/DDBJ whole genome shotgun (WGS) entry which is preliminary data.</text>
</comment>
<organism evidence="2 3">
    <name type="scientific">Nephila pilipes</name>
    <name type="common">Giant wood spider</name>
    <name type="synonym">Nephila maculata</name>
    <dbReference type="NCBI Taxonomy" id="299642"/>
    <lineage>
        <taxon>Eukaryota</taxon>
        <taxon>Metazoa</taxon>
        <taxon>Ecdysozoa</taxon>
        <taxon>Arthropoda</taxon>
        <taxon>Chelicerata</taxon>
        <taxon>Arachnida</taxon>
        <taxon>Araneae</taxon>
        <taxon>Araneomorphae</taxon>
        <taxon>Entelegynae</taxon>
        <taxon>Araneoidea</taxon>
        <taxon>Nephilidae</taxon>
        <taxon>Nephila</taxon>
    </lineage>
</organism>
<reference evidence="2" key="1">
    <citation type="submission" date="2020-08" db="EMBL/GenBank/DDBJ databases">
        <title>Multicomponent nature underlies the extraordinary mechanical properties of spider dragline silk.</title>
        <authorList>
            <person name="Kono N."/>
            <person name="Nakamura H."/>
            <person name="Mori M."/>
            <person name="Yoshida Y."/>
            <person name="Ohtoshi R."/>
            <person name="Malay A.D."/>
            <person name="Moran D.A.P."/>
            <person name="Tomita M."/>
            <person name="Numata K."/>
            <person name="Arakawa K."/>
        </authorList>
    </citation>
    <scope>NUCLEOTIDE SEQUENCE</scope>
</reference>
<proteinExistence type="predicted"/>